<evidence type="ECO:0000313" key="4">
    <source>
        <dbReference type="Proteomes" id="UP000663855"/>
    </source>
</evidence>
<proteinExistence type="predicted"/>
<evidence type="ECO:0000313" key="2">
    <source>
        <dbReference type="EMBL" id="CAF1417116.1"/>
    </source>
</evidence>
<reference evidence="3" key="1">
    <citation type="submission" date="2021-02" db="EMBL/GenBank/DDBJ databases">
        <authorList>
            <person name="Nowell W R."/>
        </authorList>
    </citation>
    <scope>NUCLEOTIDE SEQUENCE</scope>
</reference>
<feature type="compositionally biased region" description="Polar residues" evidence="1">
    <location>
        <begin position="402"/>
        <end position="419"/>
    </location>
</feature>
<feature type="compositionally biased region" description="Low complexity" evidence="1">
    <location>
        <begin position="880"/>
        <end position="891"/>
    </location>
</feature>
<dbReference type="OrthoDB" id="10043397at2759"/>
<feature type="compositionally biased region" description="Polar residues" evidence="1">
    <location>
        <begin position="219"/>
        <end position="230"/>
    </location>
</feature>
<dbReference type="EMBL" id="CAJNOW010004441">
    <property type="protein sequence ID" value="CAF1417116.1"/>
    <property type="molecule type" value="Genomic_DNA"/>
</dbReference>
<feature type="compositionally biased region" description="Basic and acidic residues" evidence="1">
    <location>
        <begin position="867"/>
        <end position="876"/>
    </location>
</feature>
<sequence>MTSSNKARRYLQHHKQHYTETHNNHQSAAELLIIDPTLAVSSMRKFRGKIHQQQQSSTTVSIPQICVDNDDDDNHAAANDDDDDDGNDNSSNNNNKKSKNDDNGHVAILNEFDEVLENELKRSSVFRTSSLRHKDSNNLIEIPISQQRSFSFALGSTTNLHGKNPDPDDDDGYEHYNHNESANKSPSKSTKRPSSIKASLSKETFSRLLHSLAFRSGNHTTSKVTTDSNTQQQQQQQQQRPCLACQNHPNLDLIPKYKKRPSIFGVLVSKLNTTTTTTTNENNSDRCSVCKRRFSKSTFDNTITNNTDDDNHQISPSTQNFSLSSLASTKILNDHGQILSRTKRRRSLPSLFQSLFDHDHHDHKRRIDNTQIQHRPSFSSILTHTLLDSITREQQQQQQQQSLTTVSQTSPISFSSVSLAESDDSKENTDDQSYKRQLTISDESTQLTEKFQVRIDSDGNDGEKEEDDHESTLDRETSTGELNDLNIMTANDSTNETNNNQFFLHPPEEKTRSLLVNVFRTRRSNVALGSNETNMVGKQFSVSVINLATPIGSNRINTTTPVNNESTLLNLLDHRKHALSEETLPSTDGSYIYFTNVNGQNFKERLNYSNASESTTLREILLKFFEKHHLPIETYNICLRSAPSLPLSLDQPVKHHLLDDLVVTGMQKEQASCTMSNDGIASAGSHPPLVSPLRRLSICRQLSDVLKYRRKSYCSNSNDHLPYIPSPSPTLSTTTNSASSTFTFVWNCALTEVDSPPGSSSNEDLHILPIQMQQRTRKNGLSDDPNMLNTKEITGSMVAACLLKQKSVSCDDVAFLSSSGDEQTICASGPSSATSAAMSYKPNCNEKEHGLSSCTRINNRALAKTSAGKERNEKRNSTGSAILTSTTKSASSTSKRLSTQCMVQDNDDVIPINILNSNCNQELRSVNAQQHSRSGKTARSGLFTGSIFTRVRKYV</sequence>
<organism evidence="3 4">
    <name type="scientific">Rotaria magnacalcarata</name>
    <dbReference type="NCBI Taxonomy" id="392030"/>
    <lineage>
        <taxon>Eukaryota</taxon>
        <taxon>Metazoa</taxon>
        <taxon>Spiralia</taxon>
        <taxon>Gnathifera</taxon>
        <taxon>Rotifera</taxon>
        <taxon>Eurotatoria</taxon>
        <taxon>Bdelloidea</taxon>
        <taxon>Philodinida</taxon>
        <taxon>Philodinidae</taxon>
        <taxon>Rotaria</taxon>
    </lineage>
</organism>
<feature type="compositionally biased region" description="Low complexity" evidence="1">
    <location>
        <begin position="184"/>
        <end position="197"/>
    </location>
</feature>
<evidence type="ECO:0000256" key="1">
    <source>
        <dbReference type="SAM" id="MobiDB-lite"/>
    </source>
</evidence>
<feature type="compositionally biased region" description="Polar residues" evidence="1">
    <location>
        <begin position="51"/>
        <end position="62"/>
    </location>
</feature>
<feature type="region of interest" description="Disordered" evidence="1">
    <location>
        <begin position="49"/>
        <end position="104"/>
    </location>
</feature>
<feature type="compositionally biased region" description="Polar residues" evidence="1">
    <location>
        <begin position="435"/>
        <end position="449"/>
    </location>
</feature>
<dbReference type="Proteomes" id="UP000663855">
    <property type="component" value="Unassembled WGS sequence"/>
</dbReference>
<feature type="compositionally biased region" description="Basic and acidic residues" evidence="1">
    <location>
        <begin position="423"/>
        <end position="434"/>
    </location>
</feature>
<dbReference type="Proteomes" id="UP000663834">
    <property type="component" value="Unassembled WGS sequence"/>
</dbReference>
<protein>
    <submittedName>
        <fullName evidence="3">Uncharacterized protein</fullName>
    </submittedName>
</protein>
<evidence type="ECO:0000313" key="3">
    <source>
        <dbReference type="EMBL" id="CAF1487156.1"/>
    </source>
</evidence>
<comment type="caution">
    <text evidence="3">The sequence shown here is derived from an EMBL/GenBank/DDBJ whole genome shotgun (WGS) entry which is preliminary data.</text>
</comment>
<feature type="compositionally biased region" description="Acidic residues" evidence="1">
    <location>
        <begin position="458"/>
        <end position="469"/>
    </location>
</feature>
<feature type="region of interest" description="Disordered" evidence="1">
    <location>
        <begin position="392"/>
        <end position="482"/>
    </location>
</feature>
<dbReference type="AlphaFoldDB" id="A0A815S4W0"/>
<name>A0A815S4W0_9BILA</name>
<feature type="region of interest" description="Disordered" evidence="1">
    <location>
        <begin position="864"/>
        <end position="891"/>
    </location>
</feature>
<feature type="region of interest" description="Disordered" evidence="1">
    <location>
        <begin position="156"/>
        <end position="199"/>
    </location>
</feature>
<dbReference type="EMBL" id="CAJNOV010012464">
    <property type="protein sequence ID" value="CAF1487156.1"/>
    <property type="molecule type" value="Genomic_DNA"/>
</dbReference>
<feature type="region of interest" description="Disordered" evidence="1">
    <location>
        <begin position="219"/>
        <end position="238"/>
    </location>
</feature>
<gene>
    <name evidence="3" type="ORF">CJN711_LOCUS26500</name>
    <name evidence="2" type="ORF">KQP761_LOCUS10412</name>
</gene>
<accession>A0A815S4W0</accession>
<feature type="compositionally biased region" description="Acidic residues" evidence="1">
    <location>
        <begin position="68"/>
        <end position="87"/>
    </location>
</feature>